<dbReference type="AlphaFoldDB" id="A0A024GQB3"/>
<dbReference type="Gene3D" id="3.50.50.60">
    <property type="entry name" value="FAD/NAD(P)-binding domain"/>
    <property type="match status" value="3"/>
</dbReference>
<name>A0A024GQB3_9STRA</name>
<organism evidence="6 7">
    <name type="scientific">Albugo candida</name>
    <dbReference type="NCBI Taxonomy" id="65357"/>
    <lineage>
        <taxon>Eukaryota</taxon>
        <taxon>Sar</taxon>
        <taxon>Stramenopiles</taxon>
        <taxon>Oomycota</taxon>
        <taxon>Peronosporomycetes</taxon>
        <taxon>Albuginales</taxon>
        <taxon>Albuginaceae</taxon>
        <taxon>Albugo</taxon>
    </lineage>
</organism>
<dbReference type="GO" id="GO:0004499">
    <property type="term" value="F:N,N-dimethylaniline monooxygenase activity"/>
    <property type="evidence" value="ECO:0007669"/>
    <property type="project" value="InterPro"/>
</dbReference>
<dbReference type="STRING" id="65357.A0A024GQB3"/>
<evidence type="ECO:0000313" key="6">
    <source>
        <dbReference type="EMBL" id="CCI48955.1"/>
    </source>
</evidence>
<gene>
    <name evidence="6" type="ORF">BN9_101640</name>
</gene>
<sequence>MSVTKRIGIVGAGAAGLIVAKTLRAANFNVTVFEKSNFLGGLWKYSDQTHTDATLYESLHTNLPTTVMQLSDFPFDKDIPSFPSHTQMLEYLEQYTAHFEISEVVQLGCHVERIESVQTADKSLKVCLHWKKQNKSMVGTFDKVVICNGHFAKPAYPTIRGMHFFEGMQVHSHDYRTPKLYENKSILLIGKGPSGDDISKELVNCGAKEVIVSYPRYNTSDRDSNLEDASQTSEKRLLKPPIQYIDHDKTFVFQDGTQCAAPDVIMYCTGYQYTVMDLVPDGLLFPNSKAADGFSSTMQKSAQFRSIMEEAANGKVVAPLYEHILSIQNPNIAFVGLPSKVVPFLCFELQAKWLSAVYKGDLKFTKSEMIQQFWNQVMQSESAMRKFHVLGTMQPAYMRKLAMQSNTTLDEKVLDMYDDCAILRKSHPFDYRKAQYHYDVERKTWTRQRPAK</sequence>
<dbReference type="OrthoDB" id="66881at2759"/>
<dbReference type="InterPro" id="IPR050346">
    <property type="entry name" value="FMO-like"/>
</dbReference>
<evidence type="ECO:0008006" key="8">
    <source>
        <dbReference type="Google" id="ProtNLM"/>
    </source>
</evidence>
<dbReference type="InParanoid" id="A0A024GQB3"/>
<comment type="caution">
    <text evidence="6">The sequence shown here is derived from an EMBL/GenBank/DDBJ whole genome shotgun (WGS) entry which is preliminary data.</text>
</comment>
<keyword evidence="4" id="KW-0521">NADP</keyword>
<dbReference type="PRINTS" id="PR00370">
    <property type="entry name" value="FMOXYGENASE"/>
</dbReference>
<evidence type="ECO:0000256" key="3">
    <source>
        <dbReference type="ARBA" id="ARBA00022827"/>
    </source>
</evidence>
<keyword evidence="3" id="KW-0274">FAD</keyword>
<comment type="similarity">
    <text evidence="1">Belongs to the FMO family.</text>
</comment>
<dbReference type="Proteomes" id="UP000053237">
    <property type="component" value="Unassembled WGS sequence"/>
</dbReference>
<protein>
    <recommendedName>
        <fullName evidence="8">Flavin-containing monooxygenase</fullName>
    </recommendedName>
</protein>
<dbReference type="PIRSF" id="PIRSF000332">
    <property type="entry name" value="FMO"/>
    <property type="match status" value="1"/>
</dbReference>
<evidence type="ECO:0000256" key="5">
    <source>
        <dbReference type="ARBA" id="ARBA00023002"/>
    </source>
</evidence>
<evidence type="ECO:0000256" key="4">
    <source>
        <dbReference type="ARBA" id="ARBA00022857"/>
    </source>
</evidence>
<evidence type="ECO:0000256" key="2">
    <source>
        <dbReference type="ARBA" id="ARBA00022630"/>
    </source>
</evidence>
<keyword evidence="2" id="KW-0285">Flavoprotein</keyword>
<evidence type="ECO:0000256" key="1">
    <source>
        <dbReference type="ARBA" id="ARBA00009183"/>
    </source>
</evidence>
<dbReference type="Pfam" id="PF00743">
    <property type="entry name" value="FMO-like"/>
    <property type="match status" value="1"/>
</dbReference>
<dbReference type="InterPro" id="IPR020946">
    <property type="entry name" value="Flavin_mOase-like"/>
</dbReference>
<dbReference type="SUPFAM" id="SSF51905">
    <property type="entry name" value="FAD/NAD(P)-binding domain"/>
    <property type="match status" value="2"/>
</dbReference>
<keyword evidence="5" id="KW-0560">Oxidoreductase</keyword>
<dbReference type="InterPro" id="IPR000960">
    <property type="entry name" value="Flavin_mOase"/>
</dbReference>
<evidence type="ECO:0000313" key="7">
    <source>
        <dbReference type="Proteomes" id="UP000053237"/>
    </source>
</evidence>
<dbReference type="InterPro" id="IPR036188">
    <property type="entry name" value="FAD/NAD-bd_sf"/>
</dbReference>
<reference evidence="6 7" key="1">
    <citation type="submission" date="2012-05" db="EMBL/GenBank/DDBJ databases">
        <title>Recombination and specialization in a pathogen metapopulation.</title>
        <authorList>
            <person name="Gardiner A."/>
            <person name="Kemen E."/>
            <person name="Schultz-Larsen T."/>
            <person name="MacLean D."/>
            <person name="Van Oosterhout C."/>
            <person name="Jones J.D.G."/>
        </authorList>
    </citation>
    <scope>NUCLEOTIDE SEQUENCE [LARGE SCALE GENOMIC DNA]</scope>
    <source>
        <strain evidence="6 7">Ac Nc2</strain>
    </source>
</reference>
<dbReference type="GO" id="GO:0050661">
    <property type="term" value="F:NADP binding"/>
    <property type="evidence" value="ECO:0007669"/>
    <property type="project" value="InterPro"/>
</dbReference>
<proteinExistence type="inferred from homology"/>
<accession>A0A024GQB3</accession>
<dbReference type="PANTHER" id="PTHR23023">
    <property type="entry name" value="DIMETHYLANILINE MONOOXYGENASE"/>
    <property type="match status" value="1"/>
</dbReference>
<keyword evidence="7" id="KW-1185">Reference proteome</keyword>
<dbReference type="GO" id="GO:0050660">
    <property type="term" value="F:flavin adenine dinucleotide binding"/>
    <property type="evidence" value="ECO:0007669"/>
    <property type="project" value="InterPro"/>
</dbReference>
<dbReference type="EMBL" id="CAIX01000258">
    <property type="protein sequence ID" value="CCI48955.1"/>
    <property type="molecule type" value="Genomic_DNA"/>
</dbReference>